<proteinExistence type="predicted"/>
<sequence>MSEYYSSQGGQQQGLGGSTTLLNQGSSGQGHDEDEGFYIGRQRTKTACNSCKQRKIKCDALRAPTEKRKSNLSNWARPVWISSYNTEAPKTGGEIEIGARIYASTASAMIEEVAEPQLVRPHLNNQALPVDKGRRFESTWVLACSCCSRKVCVYNISSMLLSARRPSADTADTTQQRDLSVGAVGVRRSRDPRHRSAVDAVMNSSGVIRGNASGSGEDSRSRSAVYSLRMGGTTLMLTLFAISPVPSTNEGVHCSSSPMPTQNVSWNRSNLKEHCYLHKDVESERLAEAVEFEQNSSTATTTDSDQARFLYFDTAYWWKTGPNNEGTGAPDMSASGSGTRIMEHRAADQSAVGAHVESRNVGGRKSLCLNPGDYSS</sequence>
<evidence type="ECO:0000313" key="3">
    <source>
        <dbReference type="Proteomes" id="UP000305067"/>
    </source>
</evidence>
<dbReference type="Proteomes" id="UP000305067">
    <property type="component" value="Unassembled WGS sequence"/>
</dbReference>
<dbReference type="InterPro" id="IPR036864">
    <property type="entry name" value="Zn2-C6_fun-type_DNA-bd_sf"/>
</dbReference>
<feature type="region of interest" description="Disordered" evidence="1">
    <location>
        <begin position="1"/>
        <end position="35"/>
    </location>
</feature>
<dbReference type="EMBL" id="ML178851">
    <property type="protein sequence ID" value="TFK97064.1"/>
    <property type="molecule type" value="Genomic_DNA"/>
</dbReference>
<dbReference type="GO" id="GO:0000981">
    <property type="term" value="F:DNA-binding transcription factor activity, RNA polymerase II-specific"/>
    <property type="evidence" value="ECO:0007669"/>
    <property type="project" value="InterPro"/>
</dbReference>
<keyword evidence="3" id="KW-1185">Reference proteome</keyword>
<evidence type="ECO:0000256" key="1">
    <source>
        <dbReference type="SAM" id="MobiDB-lite"/>
    </source>
</evidence>
<dbReference type="CDD" id="cd00067">
    <property type="entry name" value="GAL4"/>
    <property type="match status" value="1"/>
</dbReference>
<dbReference type="SUPFAM" id="SSF57701">
    <property type="entry name" value="Zn2/Cys6 DNA-binding domain"/>
    <property type="match status" value="1"/>
</dbReference>
<dbReference type="InterPro" id="IPR001138">
    <property type="entry name" value="Zn2Cys6_DnaBD"/>
</dbReference>
<feature type="region of interest" description="Disordered" evidence="1">
    <location>
        <begin position="165"/>
        <end position="195"/>
    </location>
</feature>
<protein>
    <recommendedName>
        <fullName evidence="4">Zn(2)-C6 fungal-type domain-containing protein</fullName>
    </recommendedName>
</protein>
<gene>
    <name evidence="2" type="ORF">BDV98DRAFT_585899</name>
</gene>
<dbReference type="AlphaFoldDB" id="A0A5C3Q4Q2"/>
<accession>A0A5C3Q4Q2</accession>
<feature type="region of interest" description="Disordered" evidence="1">
    <location>
        <begin position="345"/>
        <end position="376"/>
    </location>
</feature>
<feature type="compositionally biased region" description="Low complexity" evidence="1">
    <location>
        <begin position="1"/>
        <end position="10"/>
    </location>
</feature>
<evidence type="ECO:0000313" key="2">
    <source>
        <dbReference type="EMBL" id="TFK97064.1"/>
    </source>
</evidence>
<name>A0A5C3Q4Q2_9AGAR</name>
<reference evidence="2 3" key="1">
    <citation type="journal article" date="2019" name="Nat. Ecol. Evol.">
        <title>Megaphylogeny resolves global patterns of mushroom evolution.</title>
        <authorList>
            <person name="Varga T."/>
            <person name="Krizsan K."/>
            <person name="Foldi C."/>
            <person name="Dima B."/>
            <person name="Sanchez-Garcia M."/>
            <person name="Sanchez-Ramirez S."/>
            <person name="Szollosi G.J."/>
            <person name="Szarkandi J.G."/>
            <person name="Papp V."/>
            <person name="Albert L."/>
            <person name="Andreopoulos W."/>
            <person name="Angelini C."/>
            <person name="Antonin V."/>
            <person name="Barry K.W."/>
            <person name="Bougher N.L."/>
            <person name="Buchanan P."/>
            <person name="Buyck B."/>
            <person name="Bense V."/>
            <person name="Catcheside P."/>
            <person name="Chovatia M."/>
            <person name="Cooper J."/>
            <person name="Damon W."/>
            <person name="Desjardin D."/>
            <person name="Finy P."/>
            <person name="Geml J."/>
            <person name="Haridas S."/>
            <person name="Hughes K."/>
            <person name="Justo A."/>
            <person name="Karasinski D."/>
            <person name="Kautmanova I."/>
            <person name="Kiss B."/>
            <person name="Kocsube S."/>
            <person name="Kotiranta H."/>
            <person name="LaButti K.M."/>
            <person name="Lechner B.E."/>
            <person name="Liimatainen K."/>
            <person name="Lipzen A."/>
            <person name="Lukacs Z."/>
            <person name="Mihaltcheva S."/>
            <person name="Morgado L.N."/>
            <person name="Niskanen T."/>
            <person name="Noordeloos M.E."/>
            <person name="Ohm R.A."/>
            <person name="Ortiz-Santana B."/>
            <person name="Ovrebo C."/>
            <person name="Racz N."/>
            <person name="Riley R."/>
            <person name="Savchenko A."/>
            <person name="Shiryaev A."/>
            <person name="Soop K."/>
            <person name="Spirin V."/>
            <person name="Szebenyi C."/>
            <person name="Tomsovsky M."/>
            <person name="Tulloss R.E."/>
            <person name="Uehling J."/>
            <person name="Grigoriev I.V."/>
            <person name="Vagvolgyi C."/>
            <person name="Papp T."/>
            <person name="Martin F.M."/>
            <person name="Miettinen O."/>
            <person name="Hibbett D.S."/>
            <person name="Nagy L.G."/>
        </authorList>
    </citation>
    <scope>NUCLEOTIDE SEQUENCE [LARGE SCALE GENOMIC DNA]</scope>
    <source>
        <strain evidence="2 3">CBS 309.79</strain>
    </source>
</reference>
<evidence type="ECO:0008006" key="4">
    <source>
        <dbReference type="Google" id="ProtNLM"/>
    </source>
</evidence>
<dbReference type="GO" id="GO:0008270">
    <property type="term" value="F:zinc ion binding"/>
    <property type="evidence" value="ECO:0007669"/>
    <property type="project" value="InterPro"/>
</dbReference>
<organism evidence="2 3">
    <name type="scientific">Pterulicium gracile</name>
    <dbReference type="NCBI Taxonomy" id="1884261"/>
    <lineage>
        <taxon>Eukaryota</taxon>
        <taxon>Fungi</taxon>
        <taxon>Dikarya</taxon>
        <taxon>Basidiomycota</taxon>
        <taxon>Agaricomycotina</taxon>
        <taxon>Agaricomycetes</taxon>
        <taxon>Agaricomycetidae</taxon>
        <taxon>Agaricales</taxon>
        <taxon>Pleurotineae</taxon>
        <taxon>Pterulaceae</taxon>
        <taxon>Pterulicium</taxon>
    </lineage>
</organism>